<dbReference type="InterPro" id="IPR056681">
    <property type="entry name" value="DUF7779"/>
</dbReference>
<reference evidence="6 7" key="1">
    <citation type="submission" date="2022-05" db="EMBL/GenBank/DDBJ databases">
        <authorList>
            <consortium name="Genoscope - CEA"/>
            <person name="William W."/>
        </authorList>
    </citation>
    <scope>NUCLEOTIDE SEQUENCE [LARGE SCALE GENOMIC DNA]</scope>
</reference>
<keyword evidence="7" id="KW-1185">Reference proteome</keyword>
<gene>
    <name evidence="6" type="ORF">PLOB_00039367</name>
</gene>
<dbReference type="InterPro" id="IPR027417">
    <property type="entry name" value="P-loop_NTPase"/>
</dbReference>
<keyword evidence="1" id="KW-0677">Repeat</keyword>
<dbReference type="SUPFAM" id="SSF52540">
    <property type="entry name" value="P-loop containing nucleoside triphosphate hydrolases"/>
    <property type="match status" value="1"/>
</dbReference>
<feature type="compositionally biased region" description="Polar residues" evidence="4">
    <location>
        <begin position="1679"/>
        <end position="1691"/>
    </location>
</feature>
<dbReference type="PANTHER" id="PTHR22904:SF523">
    <property type="entry name" value="STRESS-INDUCED-PHOSPHOPROTEIN 1"/>
    <property type="match status" value="1"/>
</dbReference>
<evidence type="ECO:0000313" key="6">
    <source>
        <dbReference type="EMBL" id="CAH3038680.1"/>
    </source>
</evidence>
<name>A0ABN8N2T5_9CNID</name>
<dbReference type="PANTHER" id="PTHR22904">
    <property type="entry name" value="TPR REPEAT CONTAINING PROTEIN"/>
    <property type="match status" value="1"/>
</dbReference>
<evidence type="ECO:0000256" key="3">
    <source>
        <dbReference type="PROSITE-ProRule" id="PRU00339"/>
    </source>
</evidence>
<feature type="repeat" description="TPR" evidence="3">
    <location>
        <begin position="1444"/>
        <end position="1477"/>
    </location>
</feature>
<keyword evidence="2 3" id="KW-0802">TPR repeat</keyword>
<dbReference type="InterPro" id="IPR011990">
    <property type="entry name" value="TPR-like_helical_dom_sf"/>
</dbReference>
<accession>A0ABN8N2T5</accession>
<organism evidence="6 7">
    <name type="scientific">Porites lobata</name>
    <dbReference type="NCBI Taxonomy" id="104759"/>
    <lineage>
        <taxon>Eukaryota</taxon>
        <taxon>Metazoa</taxon>
        <taxon>Cnidaria</taxon>
        <taxon>Anthozoa</taxon>
        <taxon>Hexacorallia</taxon>
        <taxon>Scleractinia</taxon>
        <taxon>Fungiina</taxon>
        <taxon>Poritidae</taxon>
        <taxon>Porites</taxon>
    </lineage>
</organism>
<feature type="domain" description="DUF7779" evidence="5">
    <location>
        <begin position="689"/>
        <end position="776"/>
    </location>
</feature>
<sequence>MASGGWVAELDKKEHKNWVMVGCALNMTKKGITSKIQNKMETWYQSIISSPPLQSLSSCACASSASKCLTCDTWKKELKRHHTSGRPKICWDNSDRTQWGTPTGAWEIAKVFMPTLGGRKKDVVDAETTDIGGLFNLLEWCPFINPPTSRTVLTSARDECRNHWAHAPKQEIQDADLSIIFGHLNNLLNDAVFSADKDAQQSSKDLQDLFRKGLVNVRESEIEALHLLRHSLVADLTKCQDDVSDVRNDMLKVDAEMAKIKMVMQSDLSDVKEKGDLNREEIRKLAQQLDELKDVMAHYSNDLSTILKAVDDFNRFLNKRDDLQKVFEAIQDDLEVVKTKLSVTQSKVTNTETSVASLKDNVIEVQKVAMETSTQVSILQEKVVGLEKGQSTQEPNDSDDDALCTAPSRLPMFTGRKSALDWLEKSLLSKSVEANPGTSCCTKTVCGLGGCGKTSLAVEFAWSHKNSFPGGVFWINGESDENINKSVAEILSLRNIRSSTNDSIDDTLNKFLAWLSKKDLPWLLVMDNVDELQDPRCPKGVKKICKGPWQKTGKSLKNGRILLTTRQNAKDARAFLMYSTDDFLELPCLSVEDGALFLMKRTGLIKESLDPGAISLAKELGALPLALEQAAAYVTACPMPLTFTEYLEKYQTVKVRLLQQQRVTPLSMEAQHRLSVNTTWEMNFEYVKQRSPAAATMMQVAAFLESENIPIDVINPGYPELEQEELRDCARSKFDIVALLKVLSCYSLFSIDHRVKVFGVHKLVQEVVRESLTTKQRVETLVAATRLLRLALKVKTSGTCVNIFKHGTLPNLSGLKEEERSLVIALILNVRKLKNHIQEEIDALDPDDNLTHFLCSDDLFCLCRFARSLILSNVFFNKINSELCDFQLKIVKIRGNQDPDFLLKLMVDASISKRNIPTRENYEDAKKQAQQSVRELAEFETSGFVIDADVKYGVLEHMASYHALEGEWERNYRELLKLESLSISDEKTVDLQICIARAENYVSAGNFQCVLDRYLKALELARKIYPPDHKELVRVLQFVTNHFVIGGKLVQARDYAKELLYIAKKQPQCSDYYIRGITSAVSTISCFDPQGAEDTLRGILADRWARMYDYLQRVEFDKGMIDSHLLVDESSREHAALVLLELLKCFRDYKYEFKKRDGTFYRNIAEMFVLLRKKMYHVDSHPEVKEAYSFLVMVLKSLGHQNEAQKIEERVRQCNEKPVFNRFFARTRCDARVVEARNFKGIANFSFKSRNYSKALALYNEALQRFPDDAKVLTNRAATYVKLSEQEGSVQTKRELIECACQDANKAITIDPSWVKGYYWKAVCLAKLGHRGPSLAAAAVASYFLPSQCSGIPAVVEHYGHYIINVIATVDDLLQIVKREAGRNLVILLKEGRYELTKPLKVPANAVMVGMGKVQIVCTKGVLLHLDKTVYTEKIELSSSVDSIKMLKEKAKESLKRGQLDEALSHYSEALAICPEDEHLLTARASTCLKSAEETRNINERESLLELALKDSESSIRANPSWFLGYHAKAATLAELGRKHESLAAAAIFNHLSSGRDVSSVIQRYGALQIHAVKSSDELRNVQEITEREEVNQIVLLKEGDYLLEKTVEMKPAVVIVGVGKVTVSCKTGVPFHFKKEHHVEKVELLRGCGETLQSQTITSSTNDSGQEDVISLPVPPGNDNSSANSECKVN</sequence>
<dbReference type="Pfam" id="PF25000">
    <property type="entry name" value="DUF7779"/>
    <property type="match status" value="1"/>
</dbReference>
<evidence type="ECO:0000256" key="2">
    <source>
        <dbReference type="ARBA" id="ARBA00022803"/>
    </source>
</evidence>
<dbReference type="Gene3D" id="1.20.1480.30">
    <property type="entry name" value="Designed four-helix bundle protein"/>
    <property type="match status" value="1"/>
</dbReference>
<protein>
    <recommendedName>
        <fullName evidence="5">DUF7779 domain-containing protein</fullName>
    </recommendedName>
</protein>
<dbReference type="SUPFAM" id="SSF48452">
    <property type="entry name" value="TPR-like"/>
    <property type="match status" value="1"/>
</dbReference>
<dbReference type="PROSITE" id="PS50005">
    <property type="entry name" value="TPR"/>
    <property type="match status" value="2"/>
</dbReference>
<evidence type="ECO:0000259" key="5">
    <source>
        <dbReference type="Pfam" id="PF25000"/>
    </source>
</evidence>
<dbReference type="Pfam" id="PF15112">
    <property type="entry name" value="DUF4559"/>
    <property type="match status" value="1"/>
</dbReference>
<proteinExistence type="predicted"/>
<feature type="repeat" description="TPR" evidence="3">
    <location>
        <begin position="1236"/>
        <end position="1269"/>
    </location>
</feature>
<dbReference type="InterPro" id="IPR019734">
    <property type="entry name" value="TPR_rpt"/>
</dbReference>
<dbReference type="Proteomes" id="UP001159405">
    <property type="component" value="Unassembled WGS sequence"/>
</dbReference>
<dbReference type="InterPro" id="IPR027897">
    <property type="entry name" value="DUF4559"/>
</dbReference>
<evidence type="ECO:0000256" key="4">
    <source>
        <dbReference type="SAM" id="MobiDB-lite"/>
    </source>
</evidence>
<feature type="region of interest" description="Disordered" evidence="4">
    <location>
        <begin position="1657"/>
        <end position="1691"/>
    </location>
</feature>
<dbReference type="Gene3D" id="3.40.50.300">
    <property type="entry name" value="P-loop containing nucleotide triphosphate hydrolases"/>
    <property type="match status" value="1"/>
</dbReference>
<evidence type="ECO:0000256" key="1">
    <source>
        <dbReference type="ARBA" id="ARBA00022737"/>
    </source>
</evidence>
<dbReference type="EMBL" id="CALNXK010000006">
    <property type="protein sequence ID" value="CAH3038680.1"/>
    <property type="molecule type" value="Genomic_DNA"/>
</dbReference>
<dbReference type="SMART" id="SM00028">
    <property type="entry name" value="TPR"/>
    <property type="match status" value="3"/>
</dbReference>
<comment type="caution">
    <text evidence="6">The sequence shown here is derived from an EMBL/GenBank/DDBJ whole genome shotgun (WGS) entry which is preliminary data.</text>
</comment>
<dbReference type="Gene3D" id="1.25.40.10">
    <property type="entry name" value="Tetratricopeptide repeat domain"/>
    <property type="match status" value="3"/>
</dbReference>
<evidence type="ECO:0000313" key="7">
    <source>
        <dbReference type="Proteomes" id="UP001159405"/>
    </source>
</evidence>